<dbReference type="Pfam" id="PF14223">
    <property type="entry name" value="Retrotran_gag_2"/>
    <property type="match status" value="1"/>
</dbReference>
<dbReference type="InterPro" id="IPR012337">
    <property type="entry name" value="RNaseH-like_sf"/>
</dbReference>
<accession>A0AAE1J298</accession>
<dbReference type="InterPro" id="IPR054722">
    <property type="entry name" value="PolX-like_BBD"/>
</dbReference>
<evidence type="ECO:0000256" key="1">
    <source>
        <dbReference type="ARBA" id="ARBA00022670"/>
    </source>
</evidence>
<keyword evidence="5" id="KW-1185">Reference proteome</keyword>
<evidence type="ECO:0000313" key="4">
    <source>
        <dbReference type="EMBL" id="KAK4262401.1"/>
    </source>
</evidence>
<dbReference type="EMBL" id="JAWXYG010000009">
    <property type="protein sequence ID" value="KAK4262401.1"/>
    <property type="molecule type" value="Genomic_DNA"/>
</dbReference>
<dbReference type="GO" id="GO:0003676">
    <property type="term" value="F:nucleic acid binding"/>
    <property type="evidence" value="ECO:0007669"/>
    <property type="project" value="InterPro"/>
</dbReference>
<evidence type="ECO:0000256" key="2">
    <source>
        <dbReference type="SAM" id="MobiDB-lite"/>
    </source>
</evidence>
<evidence type="ECO:0000313" key="5">
    <source>
        <dbReference type="Proteomes" id="UP001293593"/>
    </source>
</evidence>
<proteinExistence type="predicted"/>
<gene>
    <name evidence="4" type="ORF">QN277_027966</name>
</gene>
<feature type="compositionally biased region" description="Low complexity" evidence="2">
    <location>
        <begin position="797"/>
        <end position="807"/>
    </location>
</feature>
<feature type="compositionally biased region" description="Polar residues" evidence="2">
    <location>
        <begin position="761"/>
        <end position="775"/>
    </location>
</feature>
<keyword evidence="1" id="KW-0645">Protease</keyword>
<dbReference type="Pfam" id="PF00665">
    <property type="entry name" value="rve"/>
    <property type="match status" value="1"/>
</dbReference>
<organism evidence="4 5">
    <name type="scientific">Acacia crassicarpa</name>
    <name type="common">northern wattle</name>
    <dbReference type="NCBI Taxonomy" id="499986"/>
    <lineage>
        <taxon>Eukaryota</taxon>
        <taxon>Viridiplantae</taxon>
        <taxon>Streptophyta</taxon>
        <taxon>Embryophyta</taxon>
        <taxon>Tracheophyta</taxon>
        <taxon>Spermatophyta</taxon>
        <taxon>Magnoliopsida</taxon>
        <taxon>eudicotyledons</taxon>
        <taxon>Gunneridae</taxon>
        <taxon>Pentapetalae</taxon>
        <taxon>rosids</taxon>
        <taxon>fabids</taxon>
        <taxon>Fabales</taxon>
        <taxon>Fabaceae</taxon>
        <taxon>Caesalpinioideae</taxon>
        <taxon>mimosoid clade</taxon>
        <taxon>Acacieae</taxon>
        <taxon>Acacia</taxon>
    </lineage>
</organism>
<dbReference type="PROSITE" id="PS50994">
    <property type="entry name" value="INTEGRASE"/>
    <property type="match status" value="1"/>
</dbReference>
<dbReference type="Pfam" id="PF25597">
    <property type="entry name" value="SH3_retrovirus"/>
    <property type="match status" value="1"/>
</dbReference>
<dbReference type="InterPro" id="IPR001584">
    <property type="entry name" value="Integrase_cat-core"/>
</dbReference>
<sequence length="818" mass="91513">MSSATSADGSVVSSAVSKTYALFSSSSQTAVIKLDRANFLVWESIVLSLIEGNRLENHIDGTSCAPPKNIPGDTGTRPNPAYVEWFSVDRILVGWLRNTMTIEVGAQLLHCTTAEDLWNGARSLTCASTKARVMVLKNDLHTTHKNSLTMSEYLSKMKSLADELALAGAPVAMDDLILHTLNSLDVEYNAIVAILTDKADTTWIEAQFALLSYESRLTQQTQFSNLSLQPLANVAHHHHTPNKFGNGSRGWSNRGGRYQRGRGGRPFCLHYQRPRHTLATCYYGNDDGYTNSNYYANHYANQFSVADPAWYMDSGANYHVSPDPDHFEEITPSGKSHLITCTGERSPILGIGSATIPCTLNSNLRLRDVLYVPTATKNLLSVNRLLRDNLVHIHFTNHSCDVKDPVTRKLLPQGTPKEGMYPMAVERKPKSQPRALMAARDDNSQTQFQTWHHILGHPSAKILNSVLSKCNKKVSNIHNNFVCEACQLGKSKLLPFTNFVSQASSPFELVHTDLWGPAPIQSHNGHQFYIHFIDDYSHYTWLYPLKHKGEAVHAFKHFKALVENRFDLKIKTLQCDNGSEFKPFMPIAQDAGIDVRLTCPYTSAQNGRAERKHRHIVKMGLTLLAHAGMPLKFWLEAFQHAVYLINRLPSPVLKDRTPLFLLQKTEPEYNQLQPFGCACFPCLKPYNTHKFQFRSQKCIYLGVAAQSKGHRCLSESGRVFISRHVVFDSCLFPFRTGFMKKQQHNNAVDYSSSMPLVIRLNQDTGNNNTQDAQDVSTQSSSTAEDEAEALESDEHISVSSPSQSQSQEADGQTIIILC</sequence>
<name>A0AAE1J298_9FABA</name>
<dbReference type="Pfam" id="PF22936">
    <property type="entry name" value="Pol_BBD"/>
    <property type="match status" value="1"/>
</dbReference>
<comment type="caution">
    <text evidence="4">The sequence shown here is derived from an EMBL/GenBank/DDBJ whole genome shotgun (WGS) entry which is preliminary data.</text>
</comment>
<dbReference type="PANTHER" id="PTHR42648">
    <property type="entry name" value="TRANSPOSASE, PUTATIVE-RELATED"/>
    <property type="match status" value="1"/>
</dbReference>
<feature type="region of interest" description="Disordered" evidence="2">
    <location>
        <begin position="761"/>
        <end position="812"/>
    </location>
</feature>
<feature type="domain" description="Integrase catalytic" evidence="3">
    <location>
        <begin position="502"/>
        <end position="666"/>
    </location>
</feature>
<dbReference type="InterPro" id="IPR036397">
    <property type="entry name" value="RNaseH_sf"/>
</dbReference>
<evidence type="ECO:0000259" key="3">
    <source>
        <dbReference type="PROSITE" id="PS50994"/>
    </source>
</evidence>
<dbReference type="Proteomes" id="UP001293593">
    <property type="component" value="Unassembled WGS sequence"/>
</dbReference>
<dbReference type="GO" id="GO:0008233">
    <property type="term" value="F:peptidase activity"/>
    <property type="evidence" value="ECO:0007669"/>
    <property type="project" value="UniProtKB-KW"/>
</dbReference>
<dbReference type="InterPro" id="IPR025724">
    <property type="entry name" value="GAG-pre-integrase_dom"/>
</dbReference>
<dbReference type="SUPFAM" id="SSF53098">
    <property type="entry name" value="Ribonuclease H-like"/>
    <property type="match status" value="1"/>
</dbReference>
<dbReference type="GO" id="GO:0006508">
    <property type="term" value="P:proteolysis"/>
    <property type="evidence" value="ECO:0007669"/>
    <property type="project" value="UniProtKB-KW"/>
</dbReference>
<dbReference type="GO" id="GO:0015074">
    <property type="term" value="P:DNA integration"/>
    <property type="evidence" value="ECO:0007669"/>
    <property type="project" value="InterPro"/>
</dbReference>
<dbReference type="PANTHER" id="PTHR42648:SF26">
    <property type="entry name" value="INTEGRASE CATALYTIC DOMAIN-CONTAINING PROTEIN"/>
    <property type="match status" value="1"/>
</dbReference>
<dbReference type="InterPro" id="IPR057670">
    <property type="entry name" value="SH3_retrovirus"/>
</dbReference>
<dbReference type="Gene3D" id="3.30.420.10">
    <property type="entry name" value="Ribonuclease H-like superfamily/Ribonuclease H"/>
    <property type="match status" value="1"/>
</dbReference>
<reference evidence="4" key="1">
    <citation type="submission" date="2023-10" db="EMBL/GenBank/DDBJ databases">
        <title>Chromosome-level genome of the transformable northern wattle, Acacia crassicarpa.</title>
        <authorList>
            <person name="Massaro I."/>
            <person name="Sinha N.R."/>
            <person name="Poethig S."/>
            <person name="Leichty A.R."/>
        </authorList>
    </citation>
    <scope>NUCLEOTIDE SEQUENCE</scope>
    <source>
        <strain evidence="4">Acra3RX</strain>
        <tissue evidence="4">Leaf</tissue>
    </source>
</reference>
<protein>
    <recommendedName>
        <fullName evidence="3">Integrase catalytic domain-containing protein</fullName>
    </recommendedName>
</protein>
<dbReference type="AlphaFoldDB" id="A0AAE1J298"/>
<keyword evidence="1" id="KW-0378">Hydrolase</keyword>
<dbReference type="Pfam" id="PF13976">
    <property type="entry name" value="gag_pre-integrs"/>
    <property type="match status" value="1"/>
</dbReference>
<dbReference type="InterPro" id="IPR039537">
    <property type="entry name" value="Retrotran_Ty1/copia-like"/>
</dbReference>